<protein>
    <recommendedName>
        <fullName evidence="4">EpsG family protein</fullName>
    </recommendedName>
</protein>
<comment type="caution">
    <text evidence="2">The sequence shown here is derived from an EMBL/GenBank/DDBJ whole genome shotgun (WGS) entry which is preliminary data.</text>
</comment>
<evidence type="ECO:0000256" key="1">
    <source>
        <dbReference type="SAM" id="Phobius"/>
    </source>
</evidence>
<keyword evidence="1" id="KW-0812">Transmembrane</keyword>
<feature type="transmembrane region" description="Helical" evidence="1">
    <location>
        <begin position="75"/>
        <end position="94"/>
    </location>
</feature>
<evidence type="ECO:0008006" key="4">
    <source>
        <dbReference type="Google" id="ProtNLM"/>
    </source>
</evidence>
<dbReference type="Proteomes" id="UP000251889">
    <property type="component" value="Unassembled WGS sequence"/>
</dbReference>
<feature type="transmembrane region" description="Helical" evidence="1">
    <location>
        <begin position="158"/>
        <end position="175"/>
    </location>
</feature>
<keyword evidence="1" id="KW-1133">Transmembrane helix</keyword>
<name>A0A364Y3A5_9BACT</name>
<keyword evidence="3" id="KW-1185">Reference proteome</keyword>
<feature type="transmembrane region" description="Helical" evidence="1">
    <location>
        <begin position="296"/>
        <end position="316"/>
    </location>
</feature>
<feature type="transmembrane region" description="Helical" evidence="1">
    <location>
        <begin position="100"/>
        <end position="121"/>
    </location>
</feature>
<feature type="transmembrane region" description="Helical" evidence="1">
    <location>
        <begin position="328"/>
        <end position="349"/>
    </location>
</feature>
<reference evidence="2 3" key="1">
    <citation type="submission" date="2018-06" db="EMBL/GenBank/DDBJ databases">
        <title>Chryseolinea flavus sp. nov., a member of the phylum Bacteroidetes isolated from soil.</title>
        <authorList>
            <person name="Li Y."/>
            <person name="Wang J."/>
        </authorList>
    </citation>
    <scope>NUCLEOTIDE SEQUENCE [LARGE SCALE GENOMIC DNA]</scope>
    <source>
        <strain evidence="2 3">SDU1-6</strain>
    </source>
</reference>
<feature type="transmembrane region" description="Helical" evidence="1">
    <location>
        <begin position="34"/>
        <end position="54"/>
    </location>
</feature>
<organism evidence="2 3">
    <name type="scientific">Pseudochryseolinea flava</name>
    <dbReference type="NCBI Taxonomy" id="2059302"/>
    <lineage>
        <taxon>Bacteria</taxon>
        <taxon>Pseudomonadati</taxon>
        <taxon>Bacteroidota</taxon>
        <taxon>Cytophagia</taxon>
        <taxon>Cytophagales</taxon>
        <taxon>Fulvivirgaceae</taxon>
        <taxon>Pseudochryseolinea</taxon>
    </lineage>
</organism>
<feature type="transmembrane region" description="Helical" evidence="1">
    <location>
        <begin position="187"/>
        <end position="211"/>
    </location>
</feature>
<dbReference type="EMBL" id="QMFY01000004">
    <property type="protein sequence ID" value="RAW01290.1"/>
    <property type="molecule type" value="Genomic_DNA"/>
</dbReference>
<sequence length="410" mass="46723">MVSGIFVILIICMFAFMVIERVAAKYKFADANFLRSLLLYHALLSVAYYGYVAFNPSDSKFYYRKVLMNFRGPEWMDFYGTSTTFIEFVGYPFIKIFGFSYEAVMVLFSFFGFLGFIYFYIFFKENIKYKHKVFGFDLMTLVFFLPNLHFWSSSFGKGSIIFLGIGLYFFGISKIKSRIPAIIIGGFIVYHVRPHILLVMLVSSAIGFVFSSKGVSVAWRVFFLMCASIVFFFIYKNVLAAVGIDESELMTDGLDLTHRANELSKAGSGVNISNYSLGMQVFTFLYRPLFFDAPGALGLIVSVENVFYLFITMKLLGSWNGIKFMFTGSFYTKSALLSFITVSIALAQISGNLGIAMRQKSQIMILLMFVVLVFLDEEHQKKLNKQQLVRRRMAQTPIQPIEQATPNAIL</sequence>
<accession>A0A364Y3A5</accession>
<feature type="transmembrane region" description="Helical" evidence="1">
    <location>
        <begin position="217"/>
        <end position="235"/>
    </location>
</feature>
<gene>
    <name evidence="2" type="ORF">DQQ10_10290</name>
</gene>
<dbReference type="AlphaFoldDB" id="A0A364Y3A5"/>
<evidence type="ECO:0000313" key="2">
    <source>
        <dbReference type="EMBL" id="RAW01290.1"/>
    </source>
</evidence>
<proteinExistence type="predicted"/>
<evidence type="ECO:0000313" key="3">
    <source>
        <dbReference type="Proteomes" id="UP000251889"/>
    </source>
</evidence>
<keyword evidence="1" id="KW-0472">Membrane</keyword>